<protein>
    <submittedName>
        <fullName evidence="1">Uncharacterized protein</fullName>
    </submittedName>
</protein>
<sequence length="35" mass="4116">MVSSRRLYLSGLLRISSSLFSSHHPSLHNWRGYRN</sequence>
<reference evidence="1" key="1">
    <citation type="journal article" date="2021" name="Proc. Natl. Acad. Sci. U.S.A.">
        <title>A Catalog of Tens of Thousands of Viruses from Human Metagenomes Reveals Hidden Associations with Chronic Diseases.</title>
        <authorList>
            <person name="Tisza M.J."/>
            <person name="Buck C.B."/>
        </authorList>
    </citation>
    <scope>NUCLEOTIDE SEQUENCE</scope>
    <source>
        <strain evidence="1">CtJhT5</strain>
    </source>
</reference>
<name>A0A8S5QYC5_9CAUD</name>
<dbReference type="EMBL" id="BK015771">
    <property type="protein sequence ID" value="DAE24255.1"/>
    <property type="molecule type" value="Genomic_DNA"/>
</dbReference>
<proteinExistence type="predicted"/>
<evidence type="ECO:0000313" key="1">
    <source>
        <dbReference type="EMBL" id="DAE24255.1"/>
    </source>
</evidence>
<organism evidence="1">
    <name type="scientific">Siphoviridae sp. ctJhT5</name>
    <dbReference type="NCBI Taxonomy" id="2826242"/>
    <lineage>
        <taxon>Viruses</taxon>
        <taxon>Duplodnaviria</taxon>
        <taxon>Heunggongvirae</taxon>
        <taxon>Uroviricota</taxon>
        <taxon>Caudoviricetes</taxon>
    </lineage>
</organism>
<accession>A0A8S5QYC5</accession>